<reference evidence="8" key="1">
    <citation type="journal article" date="2019" name="Int. J. Syst. Evol. Microbiol.">
        <title>The Global Catalogue of Microorganisms (GCM) 10K type strain sequencing project: providing services to taxonomists for standard genome sequencing and annotation.</title>
        <authorList>
            <consortium name="The Broad Institute Genomics Platform"/>
            <consortium name="The Broad Institute Genome Sequencing Center for Infectious Disease"/>
            <person name="Wu L."/>
            <person name="Ma J."/>
        </authorList>
    </citation>
    <scope>NUCLEOTIDE SEQUENCE [LARGE SCALE GENOMIC DNA]</scope>
    <source>
        <strain evidence="8">JCM 3146</strain>
    </source>
</reference>
<keyword evidence="5" id="KW-0862">Zinc</keyword>
<evidence type="ECO:0000256" key="2">
    <source>
        <dbReference type="ARBA" id="ARBA00006676"/>
    </source>
</evidence>
<protein>
    <submittedName>
        <fullName evidence="7">Adenosine deaminase</fullName>
    </submittedName>
</protein>
<dbReference type="PANTHER" id="PTHR43114:SF6">
    <property type="entry name" value="ADENINE DEAMINASE"/>
    <property type="match status" value="1"/>
</dbReference>
<dbReference type="SUPFAM" id="SSF51556">
    <property type="entry name" value="Metallo-dependent hydrolases"/>
    <property type="match status" value="1"/>
</dbReference>
<dbReference type="InterPro" id="IPR006330">
    <property type="entry name" value="Ado/ade_deaminase"/>
</dbReference>
<dbReference type="Pfam" id="PF00962">
    <property type="entry name" value="A_deaminase"/>
    <property type="match status" value="1"/>
</dbReference>
<evidence type="ECO:0000313" key="7">
    <source>
        <dbReference type="EMBL" id="GAA0349067.1"/>
    </source>
</evidence>
<evidence type="ECO:0000256" key="1">
    <source>
        <dbReference type="ARBA" id="ARBA00001947"/>
    </source>
</evidence>
<accession>A0ABP3GPR8</accession>
<dbReference type="Gene3D" id="3.20.20.140">
    <property type="entry name" value="Metal-dependent hydrolases"/>
    <property type="match status" value="1"/>
</dbReference>
<comment type="caution">
    <text evidence="7">The sequence shown here is derived from an EMBL/GenBank/DDBJ whole genome shotgun (WGS) entry which is preliminary data.</text>
</comment>
<dbReference type="Proteomes" id="UP001501822">
    <property type="component" value="Unassembled WGS sequence"/>
</dbReference>
<dbReference type="PANTHER" id="PTHR43114">
    <property type="entry name" value="ADENINE DEAMINASE"/>
    <property type="match status" value="1"/>
</dbReference>
<dbReference type="InterPro" id="IPR032466">
    <property type="entry name" value="Metal_Hydrolase"/>
</dbReference>
<dbReference type="RefSeq" id="WP_252801661.1">
    <property type="nucleotide sequence ID" value="NZ_BAAABM010000037.1"/>
</dbReference>
<keyword evidence="3" id="KW-0479">Metal-binding</keyword>
<dbReference type="EMBL" id="BAAABM010000037">
    <property type="protein sequence ID" value="GAA0349067.1"/>
    <property type="molecule type" value="Genomic_DNA"/>
</dbReference>
<organism evidence="7 8">
    <name type="scientific">Actinoallomurus spadix</name>
    <dbReference type="NCBI Taxonomy" id="79912"/>
    <lineage>
        <taxon>Bacteria</taxon>
        <taxon>Bacillati</taxon>
        <taxon>Actinomycetota</taxon>
        <taxon>Actinomycetes</taxon>
        <taxon>Streptosporangiales</taxon>
        <taxon>Thermomonosporaceae</taxon>
        <taxon>Actinoallomurus</taxon>
    </lineage>
</organism>
<feature type="domain" description="Adenosine deaminase" evidence="6">
    <location>
        <begin position="8"/>
        <end position="326"/>
    </location>
</feature>
<sequence>MRDLTRLPKAHLHVHLESTIRWATLQEIGTANGVPVPAPPADGPVVFDGFGRFAELGTLVRDCLRRPEDFRRIALEFCADEAAQGTRYAEVTFTAAAHGERLGRPEMPLEAVLDGLAEGQAAYGIECRVLLDHSRRRSVDRARRTVELAARYADRGVVGVGLAGDEAHPLAPFAEVIASARDAGLHLVHHAGETCGPESIREAITVGHAERLGHGIRVLDDADLVAEVRDRGLPLEVCPSSNVALGLAPSFAAHPLPRLRDAGLTVTVNTDIPVIVGTTTTEEYARIRSAFGYDDAVLADLARAGVEASFAPEPAKARLRREIDAWLATPAP</sequence>
<comment type="similarity">
    <text evidence="2">Belongs to the metallo-dependent hydrolases superfamily. Adenosine and AMP deaminases family.</text>
</comment>
<keyword evidence="8" id="KW-1185">Reference proteome</keyword>
<evidence type="ECO:0000256" key="3">
    <source>
        <dbReference type="ARBA" id="ARBA00022723"/>
    </source>
</evidence>
<evidence type="ECO:0000256" key="4">
    <source>
        <dbReference type="ARBA" id="ARBA00022801"/>
    </source>
</evidence>
<proteinExistence type="inferred from homology"/>
<dbReference type="NCBIfam" id="TIGR01430">
    <property type="entry name" value="aden_deam"/>
    <property type="match status" value="1"/>
</dbReference>
<name>A0ABP3GPR8_9ACTN</name>
<dbReference type="InterPro" id="IPR001365">
    <property type="entry name" value="A_deaminase_dom"/>
</dbReference>
<evidence type="ECO:0000259" key="6">
    <source>
        <dbReference type="Pfam" id="PF00962"/>
    </source>
</evidence>
<comment type="cofactor">
    <cofactor evidence="1">
        <name>Zn(2+)</name>
        <dbReference type="ChEBI" id="CHEBI:29105"/>
    </cofactor>
</comment>
<keyword evidence="4" id="KW-0378">Hydrolase</keyword>
<gene>
    <name evidence="7" type="primary">add_2</name>
    <name evidence="7" type="ORF">GCM10010151_43550</name>
</gene>
<evidence type="ECO:0000313" key="8">
    <source>
        <dbReference type="Proteomes" id="UP001501822"/>
    </source>
</evidence>
<evidence type="ECO:0000256" key="5">
    <source>
        <dbReference type="ARBA" id="ARBA00022833"/>
    </source>
</evidence>